<comment type="caution">
    <text evidence="3">The sequence shown here is derived from an EMBL/GenBank/DDBJ whole genome shotgun (WGS) entry which is preliminary data.</text>
</comment>
<organism evidence="3 4">
    <name type="scientific">Azospirillum oleiclasticum</name>
    <dbReference type="NCBI Taxonomy" id="2735135"/>
    <lineage>
        <taxon>Bacteria</taxon>
        <taxon>Pseudomonadati</taxon>
        <taxon>Pseudomonadota</taxon>
        <taxon>Alphaproteobacteria</taxon>
        <taxon>Rhodospirillales</taxon>
        <taxon>Azospirillaceae</taxon>
        <taxon>Azospirillum</taxon>
    </lineage>
</organism>
<name>A0ABX2T814_9PROT</name>
<dbReference type="Pfam" id="PF07687">
    <property type="entry name" value="M20_dimer"/>
    <property type="match status" value="1"/>
</dbReference>
<protein>
    <submittedName>
        <fullName evidence="3">Amidohydrolase</fullName>
    </submittedName>
</protein>
<accession>A0ABX2T814</accession>
<dbReference type="EMBL" id="JABFDB010000008">
    <property type="protein sequence ID" value="NYZ20474.1"/>
    <property type="molecule type" value="Genomic_DNA"/>
</dbReference>
<evidence type="ECO:0000313" key="3">
    <source>
        <dbReference type="EMBL" id="NYZ20474.1"/>
    </source>
</evidence>
<evidence type="ECO:0000256" key="1">
    <source>
        <dbReference type="ARBA" id="ARBA00022801"/>
    </source>
</evidence>
<keyword evidence="1" id="KW-0378">Hydrolase</keyword>
<dbReference type="SUPFAM" id="SSF53187">
    <property type="entry name" value="Zn-dependent exopeptidases"/>
    <property type="match status" value="1"/>
</dbReference>
<dbReference type="Proteomes" id="UP000584642">
    <property type="component" value="Unassembled WGS sequence"/>
</dbReference>
<dbReference type="InterPro" id="IPR011650">
    <property type="entry name" value="Peptidase_M20_dimer"/>
</dbReference>
<dbReference type="InterPro" id="IPR002933">
    <property type="entry name" value="Peptidase_M20"/>
</dbReference>
<evidence type="ECO:0000259" key="2">
    <source>
        <dbReference type="Pfam" id="PF07687"/>
    </source>
</evidence>
<dbReference type="Gene3D" id="3.30.70.360">
    <property type="match status" value="1"/>
</dbReference>
<dbReference type="Gene3D" id="3.40.630.10">
    <property type="entry name" value="Zn peptidases"/>
    <property type="match status" value="1"/>
</dbReference>
<feature type="domain" description="Peptidase M20 dimerisation" evidence="2">
    <location>
        <begin position="187"/>
        <end position="278"/>
    </location>
</feature>
<evidence type="ECO:0000313" key="4">
    <source>
        <dbReference type="Proteomes" id="UP000584642"/>
    </source>
</evidence>
<dbReference type="CDD" id="cd05666">
    <property type="entry name" value="M20_Acy1-like"/>
    <property type="match status" value="1"/>
</dbReference>
<reference evidence="3 4" key="1">
    <citation type="submission" date="2020-05" db="EMBL/GenBank/DDBJ databases">
        <title>Azospirillum oleiclasticum sp. nov, a nitrogen-fixing and heavy crude oil-emulsifying bacterium isolated from the crude oil of Yumen Oilfield.</title>
        <authorList>
            <person name="Wu D."/>
            <person name="Cai M."/>
            <person name="Zhang X."/>
        </authorList>
    </citation>
    <scope>NUCLEOTIDE SEQUENCE [LARGE SCALE GENOMIC DNA]</scope>
    <source>
        <strain evidence="3 4">ROY-1-1-2</strain>
    </source>
</reference>
<dbReference type="InterPro" id="IPR036264">
    <property type="entry name" value="Bact_exopeptidase_dim_dom"/>
</dbReference>
<sequence length="391" mass="41646">MPVVNRIADFHADMTAWRRDLHAHPELAYEEHRTADMVASKLAEFGIGVRRGLGGTGVVGTLRGSGGGGRAIGLRADMDALPIQEANDVPHVSRNPGRMHACGHDGHTTMLLGAARYLAETRNFDGTVHFIFQPAEEGRAGARAMMADGLFREFPVEAVYGLHNWPELEPGTMTVHDGPVMAAADQIEITVTGQGAHAAMPHLGVDPIAVAAQIVTAAQTLVSRSTDPLDAAVLSITTINAGSTFNVIPAEARLTGTVRSFRPETQDRLEAQLRRLVTGIAAAMGATADLVYRRGYPVTRNSAAETEVAAGVAARLVGAERLRRDLPPSMGAEDFGFMLAEIPGCYAWIGQGGSALGCTLHNPRYDFNDDILPLGASYWATLVETTLPRSP</sequence>
<dbReference type="SUPFAM" id="SSF55031">
    <property type="entry name" value="Bacterial exopeptidase dimerisation domain"/>
    <property type="match status" value="1"/>
</dbReference>
<dbReference type="NCBIfam" id="TIGR01891">
    <property type="entry name" value="amidohydrolases"/>
    <property type="match status" value="1"/>
</dbReference>
<dbReference type="PANTHER" id="PTHR11014:SF63">
    <property type="entry name" value="METALLOPEPTIDASE, PUTATIVE (AFU_ORTHOLOGUE AFUA_6G09600)-RELATED"/>
    <property type="match status" value="1"/>
</dbReference>
<dbReference type="InterPro" id="IPR017439">
    <property type="entry name" value="Amidohydrolase"/>
</dbReference>
<dbReference type="RefSeq" id="WP_180282252.1">
    <property type="nucleotide sequence ID" value="NZ_JABFDB010000008.1"/>
</dbReference>
<keyword evidence="4" id="KW-1185">Reference proteome</keyword>
<dbReference type="Pfam" id="PF01546">
    <property type="entry name" value="Peptidase_M20"/>
    <property type="match status" value="1"/>
</dbReference>
<dbReference type="PIRSF" id="PIRSF005962">
    <property type="entry name" value="Pept_M20D_amidohydro"/>
    <property type="match status" value="1"/>
</dbReference>
<gene>
    <name evidence="3" type="ORF">HND93_12190</name>
</gene>
<dbReference type="PANTHER" id="PTHR11014">
    <property type="entry name" value="PEPTIDASE M20 FAMILY MEMBER"/>
    <property type="match status" value="1"/>
</dbReference>
<proteinExistence type="predicted"/>